<evidence type="ECO:0000313" key="1">
    <source>
        <dbReference type="EMBL" id="GMF50120.1"/>
    </source>
</evidence>
<sequence>MGGLEFGGALGVVDEIELVAGQARRSSTWNATHIPGYGTPSASLFVDSYASKLILEAVKFATRTGMLEWLDITGIELKCLPFDFAAEQKS</sequence>
<dbReference type="EMBL" id="BSXT01002652">
    <property type="protein sequence ID" value="GMF50120.1"/>
    <property type="molecule type" value="Genomic_DNA"/>
</dbReference>
<name>A0A9W6Y187_9STRA</name>
<comment type="caution">
    <text evidence="1">The sequence shown here is derived from an EMBL/GenBank/DDBJ whole genome shotgun (WGS) entry which is preliminary data.</text>
</comment>
<reference evidence="1" key="1">
    <citation type="submission" date="2023-04" db="EMBL/GenBank/DDBJ databases">
        <title>Phytophthora fragariaefolia NBRC 109709.</title>
        <authorList>
            <person name="Ichikawa N."/>
            <person name="Sato H."/>
            <person name="Tonouchi N."/>
        </authorList>
    </citation>
    <scope>NUCLEOTIDE SEQUENCE</scope>
    <source>
        <strain evidence="1">NBRC 109709</strain>
    </source>
</reference>
<keyword evidence="2" id="KW-1185">Reference proteome</keyword>
<protein>
    <submittedName>
        <fullName evidence="1">Unnamed protein product</fullName>
    </submittedName>
</protein>
<proteinExistence type="predicted"/>
<gene>
    <name evidence="1" type="ORF">Pfra01_001992600</name>
</gene>
<organism evidence="1 2">
    <name type="scientific">Phytophthora fragariaefolia</name>
    <dbReference type="NCBI Taxonomy" id="1490495"/>
    <lineage>
        <taxon>Eukaryota</taxon>
        <taxon>Sar</taxon>
        <taxon>Stramenopiles</taxon>
        <taxon>Oomycota</taxon>
        <taxon>Peronosporomycetes</taxon>
        <taxon>Peronosporales</taxon>
        <taxon>Peronosporaceae</taxon>
        <taxon>Phytophthora</taxon>
    </lineage>
</organism>
<evidence type="ECO:0000313" key="2">
    <source>
        <dbReference type="Proteomes" id="UP001165121"/>
    </source>
</evidence>
<accession>A0A9W6Y187</accession>
<dbReference type="AlphaFoldDB" id="A0A9W6Y187"/>
<dbReference type="Proteomes" id="UP001165121">
    <property type="component" value="Unassembled WGS sequence"/>
</dbReference>